<dbReference type="GeneID" id="25265944"/>
<dbReference type="HOGENOM" id="CLU_1349734_0_0_1"/>
<reference evidence="1 2" key="1">
    <citation type="submission" date="2014-05" db="EMBL/GenBank/DDBJ databases">
        <title>Draft genome sequence of a rare smut relative, Tilletiaria anomala UBC 951.</title>
        <authorList>
            <consortium name="DOE Joint Genome Institute"/>
            <person name="Toome M."/>
            <person name="Kuo A."/>
            <person name="Henrissat B."/>
            <person name="Lipzen A."/>
            <person name="Tritt A."/>
            <person name="Yoshinaga Y."/>
            <person name="Zane M."/>
            <person name="Barry K."/>
            <person name="Grigoriev I.V."/>
            <person name="Spatafora J.W."/>
            <person name="Aimea M.C."/>
        </authorList>
    </citation>
    <scope>NUCLEOTIDE SEQUENCE [LARGE SCALE GENOMIC DNA]</scope>
    <source>
        <strain evidence="1 2">UBC 951</strain>
    </source>
</reference>
<evidence type="ECO:0000313" key="1">
    <source>
        <dbReference type="EMBL" id="KDN48518.1"/>
    </source>
</evidence>
<dbReference type="AlphaFoldDB" id="A0A066W7K2"/>
<dbReference type="RefSeq" id="XP_013244174.1">
    <property type="nucleotide sequence ID" value="XM_013388720.1"/>
</dbReference>
<name>A0A066W7K2_TILAU</name>
<accession>A0A066W7K2</accession>
<protein>
    <submittedName>
        <fullName evidence="1">Uncharacterized protein</fullName>
    </submittedName>
</protein>
<comment type="caution">
    <text evidence="1">The sequence shown here is derived from an EMBL/GenBank/DDBJ whole genome shotgun (WGS) entry which is preliminary data.</text>
</comment>
<keyword evidence="2" id="KW-1185">Reference proteome</keyword>
<dbReference type="Proteomes" id="UP000027361">
    <property type="component" value="Unassembled WGS sequence"/>
</dbReference>
<evidence type="ECO:0000313" key="2">
    <source>
        <dbReference type="Proteomes" id="UP000027361"/>
    </source>
</evidence>
<dbReference type="EMBL" id="JMSN01000024">
    <property type="protein sequence ID" value="KDN48518.1"/>
    <property type="molecule type" value="Genomic_DNA"/>
</dbReference>
<dbReference type="InParanoid" id="A0A066W7K2"/>
<gene>
    <name evidence="1" type="ORF">K437DRAFT_267587</name>
</gene>
<organism evidence="1 2">
    <name type="scientific">Tilletiaria anomala (strain ATCC 24038 / CBS 436.72 / UBC 951)</name>
    <dbReference type="NCBI Taxonomy" id="1037660"/>
    <lineage>
        <taxon>Eukaryota</taxon>
        <taxon>Fungi</taxon>
        <taxon>Dikarya</taxon>
        <taxon>Basidiomycota</taxon>
        <taxon>Ustilaginomycotina</taxon>
        <taxon>Exobasidiomycetes</taxon>
        <taxon>Georgefischeriales</taxon>
        <taxon>Tilletiariaceae</taxon>
        <taxon>Tilletiaria</taxon>
    </lineage>
</organism>
<proteinExistence type="predicted"/>
<sequence>MSHSKSIRAVLGEDSSPLWLVLAYESEADGKVTPDKQKASGIKGKEAASGTSSVNITVIGLRSDEARNYCGRQEGTIEDIRELWTPERMQVVESQDGNISLQLSHVHRRIITLSPVQEGDALKHIKCAAIMEGIHPDLQMLLQSQSTHMYDKYTKELQKYRALVSTNVSKPKAKAAQISTLNPSRMKRVRRDDECEFVGDDDD</sequence>